<dbReference type="Pfam" id="PF00392">
    <property type="entry name" value="GntR"/>
    <property type="match status" value="1"/>
</dbReference>
<dbReference type="PANTHER" id="PTHR44846">
    <property type="entry name" value="MANNOSYL-D-GLYCERATE TRANSPORT/METABOLISM SYSTEM REPRESSOR MNGR-RELATED"/>
    <property type="match status" value="1"/>
</dbReference>
<dbReference type="InterPro" id="IPR036390">
    <property type="entry name" value="WH_DNA-bd_sf"/>
</dbReference>
<dbReference type="Pfam" id="PF07702">
    <property type="entry name" value="UTRA"/>
    <property type="match status" value="1"/>
</dbReference>
<dbReference type="Proteomes" id="UP000295447">
    <property type="component" value="Unassembled WGS sequence"/>
</dbReference>
<evidence type="ECO:0000256" key="3">
    <source>
        <dbReference type="ARBA" id="ARBA00023163"/>
    </source>
</evidence>
<dbReference type="Gene3D" id="1.10.10.10">
    <property type="entry name" value="Winged helix-like DNA-binding domain superfamily/Winged helix DNA-binding domain"/>
    <property type="match status" value="1"/>
</dbReference>
<keyword evidence="1" id="KW-0805">Transcription regulation</keyword>
<keyword evidence="3" id="KW-0804">Transcription</keyword>
<dbReference type="SMART" id="SM00345">
    <property type="entry name" value="HTH_GNTR"/>
    <property type="match status" value="1"/>
</dbReference>
<dbReference type="InterPro" id="IPR000524">
    <property type="entry name" value="Tscrpt_reg_HTH_GntR"/>
</dbReference>
<feature type="domain" description="HTH gntR-type" evidence="4">
    <location>
        <begin position="18"/>
        <end position="85"/>
    </location>
</feature>
<dbReference type="InterPro" id="IPR050679">
    <property type="entry name" value="Bact_HTH_transcr_reg"/>
</dbReference>
<dbReference type="PRINTS" id="PR00035">
    <property type="entry name" value="HTHGNTR"/>
</dbReference>
<accession>A0A4V3G8J8</accession>
<gene>
    <name evidence="5" type="ORF">EV650_2065</name>
</gene>
<proteinExistence type="predicted"/>
<dbReference type="GO" id="GO:0003700">
    <property type="term" value="F:DNA-binding transcription factor activity"/>
    <property type="evidence" value="ECO:0007669"/>
    <property type="project" value="InterPro"/>
</dbReference>
<reference evidence="5 6" key="1">
    <citation type="submission" date="2019-03" db="EMBL/GenBank/DDBJ databases">
        <title>Genomic Encyclopedia of Type Strains, Phase III (KMG-III): the genomes of soil and plant-associated and newly described type strains.</title>
        <authorList>
            <person name="Whitman W."/>
        </authorList>
    </citation>
    <scope>NUCLEOTIDE SEQUENCE [LARGE SCALE GENOMIC DNA]</scope>
    <source>
        <strain evidence="5 6">VKM Ac-2570</strain>
    </source>
</reference>
<dbReference type="Gene3D" id="3.40.1410.10">
    <property type="entry name" value="Chorismate lyase-like"/>
    <property type="match status" value="1"/>
</dbReference>
<name>A0A4V3G8J8_9ACTN</name>
<dbReference type="PANTHER" id="PTHR44846:SF17">
    <property type="entry name" value="GNTR-FAMILY TRANSCRIPTIONAL REGULATOR"/>
    <property type="match status" value="1"/>
</dbReference>
<evidence type="ECO:0000256" key="1">
    <source>
        <dbReference type="ARBA" id="ARBA00023015"/>
    </source>
</evidence>
<dbReference type="InterPro" id="IPR011663">
    <property type="entry name" value="UTRA"/>
</dbReference>
<dbReference type="InterPro" id="IPR028978">
    <property type="entry name" value="Chorismate_lyase_/UTRA_dom_sf"/>
</dbReference>
<sequence>MTHPSAQGQRSRRGPGRSRTVQWVCDLLRTELLSGDWAETPLPAEDALIRKYGVSRGIIRDVLAILAEQGLVERVRGAGTFALTPSALQHGIEVSRDLAQDVNAEGTRVAIRTTYASLHPAPAFIAERLELGTGAEVVILESVTSLDGYPLSIRSAFLPADPFAVLLRGPATSLNRSPYELIADVIHEPVGDTELQIGCSMADPISAASLQVDVGFALLDTSRVVRALDGRPLEYSVSHARSDRLLFATVMRGPAERSVAS</sequence>
<evidence type="ECO:0000259" key="4">
    <source>
        <dbReference type="PROSITE" id="PS50949"/>
    </source>
</evidence>
<keyword evidence="2" id="KW-0238">DNA-binding</keyword>
<evidence type="ECO:0000313" key="6">
    <source>
        <dbReference type="Proteomes" id="UP000295447"/>
    </source>
</evidence>
<dbReference type="SMART" id="SM00866">
    <property type="entry name" value="UTRA"/>
    <property type="match status" value="1"/>
</dbReference>
<keyword evidence="6" id="KW-1185">Reference proteome</keyword>
<dbReference type="AlphaFoldDB" id="A0A4V3G8J8"/>
<dbReference type="SUPFAM" id="SSF64288">
    <property type="entry name" value="Chorismate lyase-like"/>
    <property type="match status" value="1"/>
</dbReference>
<protein>
    <submittedName>
        <fullName evidence="5">GntR family transcriptional regulator</fullName>
    </submittedName>
</protein>
<dbReference type="GO" id="GO:0045892">
    <property type="term" value="P:negative regulation of DNA-templated transcription"/>
    <property type="evidence" value="ECO:0007669"/>
    <property type="project" value="TreeGrafter"/>
</dbReference>
<comment type="caution">
    <text evidence="5">The sequence shown here is derived from an EMBL/GenBank/DDBJ whole genome shotgun (WGS) entry which is preliminary data.</text>
</comment>
<dbReference type="CDD" id="cd07377">
    <property type="entry name" value="WHTH_GntR"/>
    <property type="match status" value="1"/>
</dbReference>
<dbReference type="SUPFAM" id="SSF46785">
    <property type="entry name" value="Winged helix' DNA-binding domain"/>
    <property type="match status" value="1"/>
</dbReference>
<dbReference type="GO" id="GO:0003677">
    <property type="term" value="F:DNA binding"/>
    <property type="evidence" value="ECO:0007669"/>
    <property type="project" value="UniProtKB-KW"/>
</dbReference>
<evidence type="ECO:0000256" key="2">
    <source>
        <dbReference type="ARBA" id="ARBA00023125"/>
    </source>
</evidence>
<dbReference type="PROSITE" id="PS50949">
    <property type="entry name" value="HTH_GNTR"/>
    <property type="match status" value="1"/>
</dbReference>
<evidence type="ECO:0000313" key="5">
    <source>
        <dbReference type="EMBL" id="TDW23214.1"/>
    </source>
</evidence>
<organism evidence="5 6">
    <name type="scientific">Kribbella kalugense</name>
    <dbReference type="NCBI Taxonomy" id="2512221"/>
    <lineage>
        <taxon>Bacteria</taxon>
        <taxon>Bacillati</taxon>
        <taxon>Actinomycetota</taxon>
        <taxon>Actinomycetes</taxon>
        <taxon>Propionibacteriales</taxon>
        <taxon>Kribbellaceae</taxon>
        <taxon>Kribbella</taxon>
    </lineage>
</organism>
<dbReference type="EMBL" id="SODF01000001">
    <property type="protein sequence ID" value="TDW23214.1"/>
    <property type="molecule type" value="Genomic_DNA"/>
</dbReference>
<dbReference type="InterPro" id="IPR036388">
    <property type="entry name" value="WH-like_DNA-bd_sf"/>
</dbReference>